<reference evidence="2 3" key="1">
    <citation type="journal article" date="2019" name="Nat. Ecol. Evol.">
        <title>Megaphylogeny resolves global patterns of mushroom evolution.</title>
        <authorList>
            <person name="Varga T."/>
            <person name="Krizsan K."/>
            <person name="Foldi C."/>
            <person name="Dima B."/>
            <person name="Sanchez-Garcia M."/>
            <person name="Sanchez-Ramirez S."/>
            <person name="Szollosi G.J."/>
            <person name="Szarkandi J.G."/>
            <person name="Papp V."/>
            <person name="Albert L."/>
            <person name="Andreopoulos W."/>
            <person name="Angelini C."/>
            <person name="Antonin V."/>
            <person name="Barry K.W."/>
            <person name="Bougher N.L."/>
            <person name="Buchanan P."/>
            <person name="Buyck B."/>
            <person name="Bense V."/>
            <person name="Catcheside P."/>
            <person name="Chovatia M."/>
            <person name="Cooper J."/>
            <person name="Damon W."/>
            <person name="Desjardin D."/>
            <person name="Finy P."/>
            <person name="Geml J."/>
            <person name="Haridas S."/>
            <person name="Hughes K."/>
            <person name="Justo A."/>
            <person name="Karasinski D."/>
            <person name="Kautmanova I."/>
            <person name="Kiss B."/>
            <person name="Kocsube S."/>
            <person name="Kotiranta H."/>
            <person name="LaButti K.M."/>
            <person name="Lechner B.E."/>
            <person name="Liimatainen K."/>
            <person name="Lipzen A."/>
            <person name="Lukacs Z."/>
            <person name="Mihaltcheva S."/>
            <person name="Morgado L.N."/>
            <person name="Niskanen T."/>
            <person name="Noordeloos M.E."/>
            <person name="Ohm R.A."/>
            <person name="Ortiz-Santana B."/>
            <person name="Ovrebo C."/>
            <person name="Racz N."/>
            <person name="Riley R."/>
            <person name="Savchenko A."/>
            <person name="Shiryaev A."/>
            <person name="Soop K."/>
            <person name="Spirin V."/>
            <person name="Szebenyi C."/>
            <person name="Tomsovsky M."/>
            <person name="Tulloss R.E."/>
            <person name="Uehling J."/>
            <person name="Grigoriev I.V."/>
            <person name="Vagvolgyi C."/>
            <person name="Papp T."/>
            <person name="Martin F.M."/>
            <person name="Miettinen O."/>
            <person name="Hibbett D.S."/>
            <person name="Nagy L.G."/>
        </authorList>
    </citation>
    <scope>NUCLEOTIDE SEQUENCE [LARGE SCALE GENOMIC DNA]</scope>
    <source>
        <strain evidence="2 3">FP101781</strain>
    </source>
</reference>
<organism evidence="2 3">
    <name type="scientific">Coprinellus micaceus</name>
    <name type="common">Glistening ink-cap mushroom</name>
    <name type="synonym">Coprinus micaceus</name>
    <dbReference type="NCBI Taxonomy" id="71717"/>
    <lineage>
        <taxon>Eukaryota</taxon>
        <taxon>Fungi</taxon>
        <taxon>Dikarya</taxon>
        <taxon>Basidiomycota</taxon>
        <taxon>Agaricomycotina</taxon>
        <taxon>Agaricomycetes</taxon>
        <taxon>Agaricomycetidae</taxon>
        <taxon>Agaricales</taxon>
        <taxon>Agaricineae</taxon>
        <taxon>Psathyrellaceae</taxon>
        <taxon>Coprinellus</taxon>
    </lineage>
</organism>
<proteinExistence type="predicted"/>
<feature type="region of interest" description="Disordered" evidence="1">
    <location>
        <begin position="943"/>
        <end position="967"/>
    </location>
</feature>
<dbReference type="Proteomes" id="UP000298030">
    <property type="component" value="Unassembled WGS sequence"/>
</dbReference>
<comment type="caution">
    <text evidence="2">The sequence shown here is derived from an EMBL/GenBank/DDBJ whole genome shotgun (WGS) entry which is preliminary data.</text>
</comment>
<protein>
    <submittedName>
        <fullName evidence="2">Uncharacterized protein</fullName>
    </submittedName>
</protein>
<sequence length="1259" mass="140839">MANSSLATFWTAQPEAVFKTVASRPGEFSRLMNSLVDPEAPSKVSALKDRFLGRGGLIRLSGRTAGFDNFEKVAIQSGIVETLFQLARNTDKSMDRVFTAYFAVESLWKLIVIGIVKEKEQLLKKYMEHHAVDFCLEAARNAIFIAHRVIGMIGLRVLSQECFLADHLDLEKTSEVIKTCCDGTLLGPRTLGQTAEGSRLDMAISLLLRKHQGTDYSSGIRHRRKTTYIAFIKTSPKNAAKYAPRFYATFQENAVWTVHELLSRHPLPEQSYYNDLMKHDPTILDLLLRCGNIPREPHYASLEVDSSALTALVLLVNLPVETVPGLKADVSNGSVQKRLDKGWDDVMEGVALLAALLNGLNGLSISGSDWNRRKSLISAADWWKPRRSTTSQCLLMRRTWSESYSTALPRSPCFGLLTTMAHASEIDPNISNSDLLNFLPITQGVCQPEIQLNKKSEDLIYLAEYGEAHAQSFSKPTLEHIHGKTNHEEILQINEMVIEGPTSHVRLLVSLAKRGVLDEVAQWTRLPPGVTITGGLTKLKRLVLEVEIKRCLLISLQILAKRREKGNARFRDDKDFNEARFEYWSAEKLAAALVDFDEVTKGKYSRVVQGARKELVLNLGNSAEMSMGLQYFDRALVFAAKAVQIAGTCSGLDEVDQKVALKDRFHQRSLAIQRNAALIGHDKFEKITLGAGVVKALFQIAKNGKMHMEGVFTSYFAAEGLWNLIVIGTPEERRKLTKQFIEEHDVVDWCLKAASSAFFVCQRTIGVMGLSLLVTQCFLYEFLTTEKIPKLWIDQMRDPATTWQSLYCFGTIGTPTAKAGRYAPRYYALFQGHAAWTIVNLVGRYPVPEQSFYNDLIRQDPQLLDLLLECAGVKREAWYPQLEVDARTAEALIFMLSIPAEVVPGLEVQVDDRVIQARLEQRWRCLMEPTDGTPELGSVNLRRLGTHRPGKPSRSCRGDSDGSSELSCHGTIQPHDYLPNHDNMRIAILRLITTILYASDKDPETVSDADILNLLPITQGGCQVIRTEKEREMGFASFEESLEATARTTSAFHKPAVLDPALANGTEEQVEQINDERITGPICHIRLYVTFARRGLFDKVLQWETSPEGLNVEGGLGRLKLASEAEVKHSLSIAIERVAERRETGNDIFRRKKRLDDARFEYWSAAELAAALVEFDDVSNGKYAELLAGMRKELVLNLGNAAEMSLGQGYFDRALVFTSAAVRLAERCAGKDDVGQSVIEKNKRRVTRAEDGIKRQKKG</sequence>
<dbReference type="EMBL" id="QPFP01000406">
    <property type="protein sequence ID" value="TEB13964.1"/>
    <property type="molecule type" value="Genomic_DNA"/>
</dbReference>
<accession>A0A4Y7RYB9</accession>
<dbReference type="OrthoDB" id="2932645at2759"/>
<evidence type="ECO:0000256" key="1">
    <source>
        <dbReference type="SAM" id="MobiDB-lite"/>
    </source>
</evidence>
<keyword evidence="3" id="KW-1185">Reference proteome</keyword>
<gene>
    <name evidence="2" type="ORF">FA13DRAFT_1823409</name>
</gene>
<evidence type="ECO:0000313" key="2">
    <source>
        <dbReference type="EMBL" id="TEB13964.1"/>
    </source>
</evidence>
<evidence type="ECO:0000313" key="3">
    <source>
        <dbReference type="Proteomes" id="UP000298030"/>
    </source>
</evidence>
<dbReference type="AlphaFoldDB" id="A0A4Y7RYB9"/>
<name>A0A4Y7RYB9_COPMI</name>